<dbReference type="AlphaFoldDB" id="A0A062U509"/>
<reference evidence="2 3" key="1">
    <citation type="submission" date="2013-04" db="EMBL/GenBank/DDBJ databases">
        <title>Hyphomonas sp. T24B3 Genome Sequencing.</title>
        <authorList>
            <person name="Lai Q."/>
            <person name="Shao Z."/>
        </authorList>
    </citation>
    <scope>NUCLEOTIDE SEQUENCE [LARGE SCALE GENOMIC DNA]</scope>
    <source>
        <strain evidence="2 3">T24B3</strain>
    </source>
</reference>
<dbReference type="EMBL" id="AWFB01000017">
    <property type="protein sequence ID" value="RAN33689.1"/>
    <property type="molecule type" value="Genomic_DNA"/>
</dbReference>
<name>A0A062U509_9PROT</name>
<accession>A0A062U509</accession>
<proteinExistence type="predicted"/>
<dbReference type="Proteomes" id="UP000249123">
    <property type="component" value="Unassembled WGS sequence"/>
</dbReference>
<protein>
    <submittedName>
        <fullName evidence="2">Uncharacterized protein</fullName>
    </submittedName>
</protein>
<evidence type="ECO:0000313" key="3">
    <source>
        <dbReference type="Proteomes" id="UP000249123"/>
    </source>
</evidence>
<keyword evidence="3" id="KW-1185">Reference proteome</keyword>
<organism evidence="2 3">
    <name type="scientific">Hyphomonas pacifica</name>
    <dbReference type="NCBI Taxonomy" id="1280941"/>
    <lineage>
        <taxon>Bacteria</taxon>
        <taxon>Pseudomonadati</taxon>
        <taxon>Pseudomonadota</taxon>
        <taxon>Alphaproteobacteria</taxon>
        <taxon>Hyphomonadales</taxon>
        <taxon>Hyphomonadaceae</taxon>
        <taxon>Hyphomonas</taxon>
    </lineage>
</organism>
<dbReference type="STRING" id="1280941.HY2_12255"/>
<evidence type="ECO:0000313" key="2">
    <source>
        <dbReference type="EMBL" id="RAN33689.1"/>
    </source>
</evidence>
<sequence>MEKSNNTEAAQVEETRRALKQKSQSETEVGHEHLDTRTSHDGQVDGAQKGAPKNGMLDAKGNRPVLERSRKVR</sequence>
<gene>
    <name evidence="2" type="ORF">HY3_12355</name>
</gene>
<dbReference type="RefSeq" id="WP_034826149.1">
    <property type="nucleotide sequence ID" value="NZ_AWFA01000017.1"/>
</dbReference>
<comment type="caution">
    <text evidence="2">The sequence shown here is derived from an EMBL/GenBank/DDBJ whole genome shotgun (WGS) entry which is preliminary data.</text>
</comment>
<feature type="region of interest" description="Disordered" evidence="1">
    <location>
        <begin position="1"/>
        <end position="73"/>
    </location>
</feature>
<evidence type="ECO:0000256" key="1">
    <source>
        <dbReference type="SAM" id="MobiDB-lite"/>
    </source>
</evidence>
<feature type="compositionally biased region" description="Basic and acidic residues" evidence="1">
    <location>
        <begin position="13"/>
        <end position="43"/>
    </location>
</feature>
<dbReference type="OrthoDB" id="7620601at2"/>